<dbReference type="Pfam" id="PF00345">
    <property type="entry name" value="PapD_N"/>
    <property type="match status" value="1"/>
</dbReference>
<feature type="signal peptide" evidence="6">
    <location>
        <begin position="1"/>
        <end position="26"/>
    </location>
</feature>
<dbReference type="InterPro" id="IPR050643">
    <property type="entry name" value="Periplasmic_pilus_chap"/>
</dbReference>
<dbReference type="Proteomes" id="UP001305421">
    <property type="component" value="Chromosome"/>
</dbReference>
<dbReference type="PANTHER" id="PTHR30251">
    <property type="entry name" value="PILUS ASSEMBLY CHAPERONE"/>
    <property type="match status" value="1"/>
</dbReference>
<comment type="subcellular location">
    <subcellularLocation>
        <location evidence="1">Periplasm</location>
    </subcellularLocation>
</comment>
<dbReference type="InterPro" id="IPR036316">
    <property type="entry name" value="Pili_assmbl_chap_C_dom_sf"/>
</dbReference>
<evidence type="ECO:0000256" key="5">
    <source>
        <dbReference type="ARBA" id="ARBA00023186"/>
    </source>
</evidence>
<dbReference type="Gene3D" id="2.60.40.10">
    <property type="entry name" value="Immunoglobulins"/>
    <property type="match status" value="2"/>
</dbReference>
<gene>
    <name evidence="8" type="ORF">PDM28_09095</name>
</gene>
<dbReference type="RefSeq" id="WP_311184531.1">
    <property type="nucleotide sequence ID" value="NZ_CP115543.1"/>
</dbReference>
<evidence type="ECO:0000256" key="1">
    <source>
        <dbReference type="ARBA" id="ARBA00004418"/>
    </source>
</evidence>
<proteinExistence type="inferred from homology"/>
<feature type="domain" description="Pili assembly chaperone N-terminal" evidence="7">
    <location>
        <begin position="29"/>
        <end position="148"/>
    </location>
</feature>
<dbReference type="InterPro" id="IPR016147">
    <property type="entry name" value="Pili_assmbl_chaperone_N"/>
</dbReference>
<dbReference type="SUPFAM" id="SSF49354">
    <property type="entry name" value="PapD-like"/>
    <property type="match status" value="1"/>
</dbReference>
<keyword evidence="4" id="KW-0574">Periplasm</keyword>
<dbReference type="InterPro" id="IPR013783">
    <property type="entry name" value="Ig-like_fold"/>
</dbReference>
<evidence type="ECO:0000256" key="4">
    <source>
        <dbReference type="ARBA" id="ARBA00022764"/>
    </source>
</evidence>
<sequence length="242" mass="26187">MAIARFAVPALVAGLVVLGSAQTACADGMKPEKSIVIVSTDPKHPTVMNVTNTGGTEDMLLVDVLPIDEDTADIVVVSPASATARVKPNGTQQVTFTAIEGVQDSSQQRLRRVVFEGAKGTPKRAQKRNEVGVSVRQNLPLIIHPKGLPLEREPWKFLKWTRSGDDLKVENNSPYVVRLSQEFESLPSNTVLGLSNSYVRPNTALIVQVPAGAKNDTKVRIHPATVYGFQTDHFEAPITGDK</sequence>
<evidence type="ECO:0000259" key="7">
    <source>
        <dbReference type="Pfam" id="PF00345"/>
    </source>
</evidence>
<dbReference type="PANTHER" id="PTHR30251:SF3">
    <property type="entry name" value="FIMBRIAL CHAPARONE PROTEIN"/>
    <property type="match status" value="1"/>
</dbReference>
<keyword evidence="3 6" id="KW-0732">Signal</keyword>
<keyword evidence="5" id="KW-0143">Chaperone</keyword>
<accession>A0ABY9YHT6</accession>
<keyword evidence="9" id="KW-1185">Reference proteome</keyword>
<dbReference type="EMBL" id="CP115543">
    <property type="protein sequence ID" value="WNH50424.1"/>
    <property type="molecule type" value="Genomic_DNA"/>
</dbReference>
<dbReference type="SUPFAM" id="SSF49584">
    <property type="entry name" value="Periplasmic chaperone C-domain"/>
    <property type="match status" value="1"/>
</dbReference>
<evidence type="ECO:0000313" key="8">
    <source>
        <dbReference type="EMBL" id="WNH50424.1"/>
    </source>
</evidence>
<feature type="chain" id="PRO_5046527400" evidence="6">
    <location>
        <begin position="27"/>
        <end position="242"/>
    </location>
</feature>
<evidence type="ECO:0000256" key="2">
    <source>
        <dbReference type="ARBA" id="ARBA00007399"/>
    </source>
</evidence>
<dbReference type="NCBIfam" id="NF007392">
    <property type="entry name" value="PRK09918.1"/>
    <property type="match status" value="1"/>
</dbReference>
<evidence type="ECO:0000256" key="6">
    <source>
        <dbReference type="SAM" id="SignalP"/>
    </source>
</evidence>
<organism evidence="8 9">
    <name type="scientific">Stenotrophomonas aracearum</name>
    <dbReference type="NCBI Taxonomy" id="3003272"/>
    <lineage>
        <taxon>Bacteria</taxon>
        <taxon>Pseudomonadati</taxon>
        <taxon>Pseudomonadota</taxon>
        <taxon>Gammaproteobacteria</taxon>
        <taxon>Lysobacterales</taxon>
        <taxon>Lysobacteraceae</taxon>
        <taxon>Stenotrophomonas</taxon>
    </lineage>
</organism>
<dbReference type="InterPro" id="IPR008962">
    <property type="entry name" value="PapD-like_sf"/>
</dbReference>
<reference evidence="8 9" key="1">
    <citation type="submission" date="2022-12" db="EMBL/GenBank/DDBJ databases">
        <title>Two new species, Stenotrophomonas aracearum and Stenotrophomonas oahuensis, isolated from Anthurium (Araceae family) in Hawaii.</title>
        <authorList>
            <person name="Chunag S.C."/>
            <person name="Dobhal S."/>
            <person name="Alvarez A."/>
            <person name="Arif M."/>
        </authorList>
    </citation>
    <scope>NUCLEOTIDE SEQUENCE [LARGE SCALE GENOMIC DNA]</scope>
    <source>
        <strain evidence="8 9">A5588</strain>
    </source>
</reference>
<comment type="similarity">
    <text evidence="2">Belongs to the periplasmic pilus chaperone family.</text>
</comment>
<evidence type="ECO:0000256" key="3">
    <source>
        <dbReference type="ARBA" id="ARBA00022729"/>
    </source>
</evidence>
<evidence type="ECO:0000313" key="9">
    <source>
        <dbReference type="Proteomes" id="UP001305421"/>
    </source>
</evidence>
<name>A0ABY9YHT6_9GAMM</name>
<protein>
    <submittedName>
        <fullName evidence="8">Fimbria/pilus chaperone family protein</fullName>
    </submittedName>
</protein>